<dbReference type="NCBIfam" id="TIGR01652">
    <property type="entry name" value="ATPase-Plipid"/>
    <property type="match status" value="2"/>
</dbReference>
<feature type="transmembrane region" description="Helical" evidence="18">
    <location>
        <begin position="107"/>
        <end position="126"/>
    </location>
</feature>
<keyword evidence="12 18" id="KW-0472">Membrane</keyword>
<feature type="compositionally biased region" description="Low complexity" evidence="19">
    <location>
        <begin position="1572"/>
        <end position="1581"/>
    </location>
</feature>
<feature type="binding site" evidence="16">
    <location>
        <position position="846"/>
    </location>
    <ligand>
        <name>ATP</name>
        <dbReference type="ChEBI" id="CHEBI:30616"/>
    </ligand>
</feature>
<name>A0A1Y1V5L9_9FUNG</name>
<dbReference type="GO" id="GO:0005886">
    <property type="term" value="C:plasma membrane"/>
    <property type="evidence" value="ECO:0007669"/>
    <property type="project" value="TreeGrafter"/>
</dbReference>
<feature type="transmembrane region" description="Helical" evidence="18">
    <location>
        <begin position="1209"/>
        <end position="1227"/>
    </location>
</feature>
<evidence type="ECO:0000256" key="18">
    <source>
        <dbReference type="RuleBase" id="RU362033"/>
    </source>
</evidence>
<dbReference type="InterPro" id="IPR008250">
    <property type="entry name" value="ATPase_P-typ_transduc_dom_A_sf"/>
</dbReference>
<keyword evidence="8 16" id="KW-0067">ATP-binding</keyword>
<dbReference type="PANTHER" id="PTHR24092:SF180">
    <property type="entry name" value="PHOSPHOLIPID-TRANSPORTING ATPASE DNF1-RELATED"/>
    <property type="match status" value="1"/>
</dbReference>
<dbReference type="FunFam" id="3.40.50.1000:FF:000153">
    <property type="entry name" value="Phospholipid-transporting ATPase"/>
    <property type="match status" value="1"/>
</dbReference>
<evidence type="ECO:0000256" key="14">
    <source>
        <dbReference type="ARBA" id="ARBA00049128"/>
    </source>
</evidence>
<dbReference type="Gene3D" id="2.70.150.10">
    <property type="entry name" value="Calcium-transporting ATPase, cytoplasmic transduction domain A"/>
    <property type="match status" value="1"/>
</dbReference>
<dbReference type="Pfam" id="PF16209">
    <property type="entry name" value="PhoLip_ATPase_N"/>
    <property type="match status" value="1"/>
</dbReference>
<feature type="transmembrane region" description="Helical" evidence="18">
    <location>
        <begin position="1169"/>
        <end position="1189"/>
    </location>
</feature>
<evidence type="ECO:0000256" key="13">
    <source>
        <dbReference type="ARBA" id="ARBA00034036"/>
    </source>
</evidence>
<evidence type="ECO:0000256" key="15">
    <source>
        <dbReference type="PIRSR" id="PIRSR606539-1"/>
    </source>
</evidence>
<feature type="binding site" evidence="16">
    <location>
        <position position="515"/>
    </location>
    <ligand>
        <name>ATP</name>
        <dbReference type="ChEBI" id="CHEBI:30616"/>
    </ligand>
</feature>
<comment type="catalytic activity">
    <reaction evidence="13 18">
        <text>ATP + H2O + phospholipidSide 1 = ADP + phosphate + phospholipidSide 2.</text>
        <dbReference type="EC" id="7.6.2.1"/>
    </reaction>
</comment>
<gene>
    <name evidence="22" type="ORF">BCR36DRAFT_413766</name>
</gene>
<evidence type="ECO:0000256" key="17">
    <source>
        <dbReference type="PIRSR" id="PIRSR606539-3"/>
    </source>
</evidence>
<evidence type="ECO:0000256" key="19">
    <source>
        <dbReference type="SAM" id="MobiDB-lite"/>
    </source>
</evidence>
<dbReference type="InterPro" id="IPR044492">
    <property type="entry name" value="P_typ_ATPase_HD_dom"/>
</dbReference>
<dbReference type="InterPro" id="IPR036412">
    <property type="entry name" value="HAD-like_sf"/>
</dbReference>
<dbReference type="GO" id="GO:0140326">
    <property type="term" value="F:ATPase-coupled intramembrane lipid transporter activity"/>
    <property type="evidence" value="ECO:0007669"/>
    <property type="project" value="UniProtKB-EC"/>
</dbReference>
<dbReference type="FunFam" id="3.40.1110.10:FF:000087">
    <property type="entry name" value="Phospholipid-transporting ATPase"/>
    <property type="match status" value="1"/>
</dbReference>
<dbReference type="SFLD" id="SFLDG00002">
    <property type="entry name" value="C1.7:_P-type_atpase_like"/>
    <property type="match status" value="1"/>
</dbReference>
<dbReference type="InterPro" id="IPR023299">
    <property type="entry name" value="ATPase_P-typ_cyto_dom_N"/>
</dbReference>
<evidence type="ECO:0000256" key="5">
    <source>
        <dbReference type="ARBA" id="ARBA00022692"/>
    </source>
</evidence>
<feature type="region of interest" description="Disordered" evidence="19">
    <location>
        <begin position="1360"/>
        <end position="1380"/>
    </location>
</feature>
<feature type="binding site" evidence="16">
    <location>
        <position position="968"/>
    </location>
    <ligand>
        <name>ATP</name>
        <dbReference type="ChEBI" id="CHEBI:30616"/>
    </ligand>
</feature>
<dbReference type="Gene3D" id="3.40.1110.10">
    <property type="entry name" value="Calcium-transporting ATPase, cytoplasmic domain N"/>
    <property type="match status" value="1"/>
</dbReference>
<keyword evidence="6 17" id="KW-0479">Metal-binding</keyword>
<feature type="binding site" evidence="16">
    <location>
        <position position="848"/>
    </location>
    <ligand>
        <name>ATP</name>
        <dbReference type="ChEBI" id="CHEBI:30616"/>
    </ligand>
</feature>
<dbReference type="InterPro" id="IPR018303">
    <property type="entry name" value="ATPase_P-typ_P_site"/>
</dbReference>
<evidence type="ECO:0000256" key="2">
    <source>
        <dbReference type="ARBA" id="ARBA00008109"/>
    </source>
</evidence>
<dbReference type="PANTHER" id="PTHR24092">
    <property type="entry name" value="PROBABLE PHOSPHOLIPID-TRANSPORTING ATPASE"/>
    <property type="match status" value="1"/>
</dbReference>
<keyword evidence="7 16" id="KW-0547">Nucleotide-binding</keyword>
<protein>
    <recommendedName>
        <fullName evidence="18">Phospholipid-transporting ATPase</fullName>
        <ecNumber evidence="18">7.6.2.1</ecNumber>
    </recommendedName>
</protein>
<feature type="binding site" evidence="16">
    <location>
        <position position="708"/>
    </location>
    <ligand>
        <name>ATP</name>
        <dbReference type="ChEBI" id="CHEBI:30616"/>
    </ligand>
</feature>
<dbReference type="NCBIfam" id="TIGR01494">
    <property type="entry name" value="ATPase_P-type"/>
    <property type="match status" value="1"/>
</dbReference>
<dbReference type="OrthoDB" id="377733at2759"/>
<dbReference type="SUPFAM" id="SSF81665">
    <property type="entry name" value="Calcium ATPase, transmembrane domain M"/>
    <property type="match status" value="1"/>
</dbReference>
<dbReference type="Gene3D" id="3.40.50.1000">
    <property type="entry name" value="HAD superfamily/HAD-like"/>
    <property type="match status" value="1"/>
</dbReference>
<feature type="domain" description="P-type ATPase C-terminal" evidence="21">
    <location>
        <begin position="991"/>
        <end position="1238"/>
    </location>
</feature>
<dbReference type="SFLD" id="SFLDS00003">
    <property type="entry name" value="Haloacid_Dehalogenase"/>
    <property type="match status" value="1"/>
</dbReference>
<dbReference type="InterPro" id="IPR001757">
    <property type="entry name" value="P_typ_ATPase"/>
</dbReference>
<dbReference type="STRING" id="1754191.A0A1Y1V5L9"/>
<evidence type="ECO:0000256" key="4">
    <source>
        <dbReference type="ARBA" id="ARBA00022553"/>
    </source>
</evidence>
<dbReference type="InterPro" id="IPR032630">
    <property type="entry name" value="P_typ_ATPase_c"/>
</dbReference>
<comment type="subcellular location">
    <subcellularLocation>
        <location evidence="1">Endomembrane system</location>
        <topology evidence="1">Multi-pass membrane protein</topology>
    </subcellularLocation>
    <subcellularLocation>
        <location evidence="18">Membrane</location>
        <topology evidence="18">Multi-pass membrane protein</topology>
    </subcellularLocation>
</comment>
<feature type="active site" description="4-aspartylphosphate intermediate" evidence="15">
    <location>
        <position position="513"/>
    </location>
</feature>
<evidence type="ECO:0000313" key="22">
    <source>
        <dbReference type="EMBL" id="ORX47116.1"/>
    </source>
</evidence>
<dbReference type="Pfam" id="PF13246">
    <property type="entry name" value="Cation_ATPase"/>
    <property type="match status" value="1"/>
</dbReference>
<feature type="binding site" evidence="16">
    <location>
        <position position="765"/>
    </location>
    <ligand>
        <name>ATP</name>
        <dbReference type="ChEBI" id="CHEBI:30616"/>
    </ligand>
</feature>
<feature type="binding site" evidence="17">
    <location>
        <position position="969"/>
    </location>
    <ligand>
        <name>Mg(2+)</name>
        <dbReference type="ChEBI" id="CHEBI:18420"/>
    </ligand>
</feature>
<feature type="binding site" evidence="16">
    <location>
        <position position="667"/>
    </location>
    <ligand>
        <name>ATP</name>
        <dbReference type="ChEBI" id="CHEBI:30616"/>
    </ligand>
</feature>
<feature type="binding site" evidence="16">
    <location>
        <position position="969"/>
    </location>
    <ligand>
        <name>ATP</name>
        <dbReference type="ChEBI" id="CHEBI:30616"/>
    </ligand>
</feature>
<evidence type="ECO:0000256" key="10">
    <source>
        <dbReference type="ARBA" id="ARBA00022967"/>
    </source>
</evidence>
<feature type="transmembrane region" description="Helical" evidence="18">
    <location>
        <begin position="1105"/>
        <end position="1127"/>
    </location>
</feature>
<organism evidence="22 23">
    <name type="scientific">Piromyces finnis</name>
    <dbReference type="NCBI Taxonomy" id="1754191"/>
    <lineage>
        <taxon>Eukaryota</taxon>
        <taxon>Fungi</taxon>
        <taxon>Fungi incertae sedis</taxon>
        <taxon>Chytridiomycota</taxon>
        <taxon>Chytridiomycota incertae sedis</taxon>
        <taxon>Neocallimastigomycetes</taxon>
        <taxon>Neocallimastigales</taxon>
        <taxon>Neocallimastigaceae</taxon>
        <taxon>Piromyces</taxon>
    </lineage>
</organism>
<dbReference type="InterPro" id="IPR023214">
    <property type="entry name" value="HAD_sf"/>
</dbReference>
<evidence type="ECO:0000256" key="12">
    <source>
        <dbReference type="ARBA" id="ARBA00023136"/>
    </source>
</evidence>
<evidence type="ECO:0000256" key="1">
    <source>
        <dbReference type="ARBA" id="ARBA00004127"/>
    </source>
</evidence>
<evidence type="ECO:0000313" key="23">
    <source>
        <dbReference type="Proteomes" id="UP000193719"/>
    </source>
</evidence>
<dbReference type="Proteomes" id="UP000193719">
    <property type="component" value="Unassembled WGS sequence"/>
</dbReference>
<evidence type="ECO:0000256" key="16">
    <source>
        <dbReference type="PIRSR" id="PIRSR606539-2"/>
    </source>
</evidence>
<keyword evidence="5 18" id="KW-0812">Transmembrane</keyword>
<dbReference type="InterPro" id="IPR032631">
    <property type="entry name" value="P-type_ATPase_N"/>
</dbReference>
<keyword evidence="9 17" id="KW-0460">Magnesium</keyword>
<feature type="binding site" evidence="17">
    <location>
        <position position="515"/>
    </location>
    <ligand>
        <name>Mg(2+)</name>
        <dbReference type="ChEBI" id="CHEBI:18420"/>
    </ligand>
</feature>
<dbReference type="PROSITE" id="PS00154">
    <property type="entry name" value="ATPASE_E1_E2"/>
    <property type="match status" value="1"/>
</dbReference>
<dbReference type="GO" id="GO:0012505">
    <property type="term" value="C:endomembrane system"/>
    <property type="evidence" value="ECO:0007669"/>
    <property type="project" value="UniProtKB-SubCell"/>
</dbReference>
<comment type="catalytic activity">
    <reaction evidence="14">
        <text>a 1,2-diacyl-sn-glycero-3-phosphoethanolamine(out) + ATP + H2O = a 1,2-diacyl-sn-glycero-3-phosphoethanolamine(in) + ADP + phosphate + H(+)</text>
        <dbReference type="Rhea" id="RHEA:66132"/>
        <dbReference type="ChEBI" id="CHEBI:15377"/>
        <dbReference type="ChEBI" id="CHEBI:15378"/>
        <dbReference type="ChEBI" id="CHEBI:30616"/>
        <dbReference type="ChEBI" id="CHEBI:43474"/>
        <dbReference type="ChEBI" id="CHEBI:64612"/>
        <dbReference type="ChEBI" id="CHEBI:456216"/>
    </reaction>
    <physiologicalReaction direction="left-to-right" evidence="14">
        <dbReference type="Rhea" id="RHEA:66133"/>
    </physiologicalReaction>
</comment>
<feature type="transmembrane region" description="Helical" evidence="18">
    <location>
        <begin position="1054"/>
        <end position="1075"/>
    </location>
</feature>
<feature type="domain" description="P-type ATPase N-terminal" evidence="20">
    <location>
        <begin position="54"/>
        <end position="104"/>
    </location>
</feature>
<dbReference type="SUPFAM" id="SSF56784">
    <property type="entry name" value="HAD-like"/>
    <property type="match status" value="1"/>
</dbReference>
<feature type="region of interest" description="Disordered" evidence="19">
    <location>
        <begin position="1572"/>
        <end position="1612"/>
    </location>
</feature>
<evidence type="ECO:0000259" key="21">
    <source>
        <dbReference type="Pfam" id="PF16212"/>
    </source>
</evidence>
<reference evidence="22 23" key="1">
    <citation type="submission" date="2016-08" db="EMBL/GenBank/DDBJ databases">
        <title>Genomes of anaerobic fungi encode conserved fungal cellulosomes for biomass hydrolysis.</title>
        <authorList>
            <consortium name="DOE Joint Genome Institute"/>
            <person name="Haitjema C.H."/>
            <person name="Gilmore S.P."/>
            <person name="Henske J.K."/>
            <person name="Solomon K.V."/>
            <person name="De Groot R."/>
            <person name="Kuo A."/>
            <person name="Mondo S.J."/>
            <person name="Salamov A.A."/>
            <person name="Labutti K."/>
            <person name="Zhao Z."/>
            <person name="Chiniquy J."/>
            <person name="Barry K."/>
            <person name="Brewer H.M."/>
            <person name="Purvine S.O."/>
            <person name="Wright A.T."/>
            <person name="Boxma B."/>
            <person name="Van Alen T."/>
            <person name="Hackstein J.H."/>
            <person name="Baker S.E."/>
            <person name="Grigoriev I.V."/>
            <person name="O'Malley M.A."/>
        </authorList>
    </citation>
    <scope>NUCLEOTIDE SEQUENCE [LARGE SCALE GENOMIC DNA]</scope>
    <source>
        <strain evidence="23">finn</strain>
    </source>
</reference>
<dbReference type="GO" id="GO:0000287">
    <property type="term" value="F:magnesium ion binding"/>
    <property type="evidence" value="ECO:0007669"/>
    <property type="project" value="UniProtKB-UniRule"/>
</dbReference>
<dbReference type="EMBL" id="MCFH01000032">
    <property type="protein sequence ID" value="ORX47116.1"/>
    <property type="molecule type" value="Genomic_DNA"/>
</dbReference>
<keyword evidence="4" id="KW-0597">Phosphoprotein</keyword>
<proteinExistence type="inferred from homology"/>
<dbReference type="EC" id="7.6.2.1" evidence="18"/>
<feature type="compositionally biased region" description="Basic residues" evidence="19">
    <location>
        <begin position="1601"/>
        <end position="1612"/>
    </location>
</feature>
<keyword evidence="23" id="KW-1185">Reference proteome</keyword>
<keyword evidence="10 18" id="KW-1278">Translocase</keyword>
<feature type="binding site" evidence="16">
    <location>
        <position position="731"/>
    </location>
    <ligand>
        <name>ATP</name>
        <dbReference type="ChEBI" id="CHEBI:30616"/>
    </ligand>
</feature>
<feature type="binding site" evidence="17">
    <location>
        <position position="965"/>
    </location>
    <ligand>
        <name>Mg(2+)</name>
        <dbReference type="ChEBI" id="CHEBI:18420"/>
    </ligand>
</feature>
<feature type="binding site" evidence="16">
    <location>
        <position position="847"/>
    </location>
    <ligand>
        <name>ATP</name>
        <dbReference type="ChEBI" id="CHEBI:30616"/>
    </ligand>
</feature>
<sequence length="1612" mass="183963">MPLFKRTTTEFSMRSRTENSEFFASYDGSEGKRRIFVNIPMDTPFIKSNGLPRVQFPNNRIFTSHYTWYNFIPKNLIEQFRSVANFYFLILVILQLLPQFQYGSSPVTTAAPMLFIVGVTALRAGFEDYKRHEADHKRNWMKTIKLGGWTNQNFIKINKSKFALLYDKFIAKISFRPYRTDDDNIEDNTNSEIPLMELNEEFSSTDHLKSRSSSFNKSTTSLNSTRRSIKSEIPKWISTTWQDLHVGDFVLLRENDLIPADILVVSTSEPDNLCYIETKNLDGETNLKVRQGIREFNGIKKTTDLSSIECYLDADPPNNNLYTFKGVLHMMDKETEEETQTLCTINSMLLRDCILKNTEWVIGLVVYTGFHTKSILNTGDSPSKRSRIDKQLNPQVLLNFLILAIMCIVCAVTHYLYVYSFFKEKAPFWTGDEQTKTELPFVASIKTFINSLILYQNIIPIALYVSVEISKTLQAYFIYSDEEIFDEELDKPTLARSWNLSDDLGQIEYIFSDKTGTLTRNVMNFRKCTINGVLYGDAYVTEAQMGQNKANNINTSMEEIERAFEDEMVEMHKVMKKVFNPMYITENPTFADVKLYKDILEDGDQASFIKEFFILLATCNTVLTEFKKKDGAEEDPLQNIEEEQDESIMSNHNESKSLSYRAQSPDEGALVEGARNLGFTLIGRNQSKLVLDVLGEEQVYEALQVIEFDSDRKRMSVIFRAPDNQIIVFCKGADSVIFERLAEGQDQIKEITLGHLQGFASEGLRTLCLGYRVLDEEEFKSWHKRYKEASFSDSDEAAQQIALLNDEVEHDFILIGATAIEDKLQDGVPECIETLSKAGIKIWVLTGDKLETAINIGFACNLLNHNMQIIVIRGDDEEDTYNQLVKALSSFWAEDGTDISGNPYSLVIDGQSLKHALEKRSKALLLELSCRCKAVICCRVSPLQKAKVVSLVKKGLGAMCLAVGDGANDISMIQEADIGVGISGKEGAQAVMSADYAIGQFRFLTRLLLVHGRWAYMRTANIILTYFYKNVVWLFVLFWFQFNCGFSAAVLFDYNYTLFFTTIFTLLLNMNMGVFDQDINDRIAIAIPQLYNVGISGSLYTMQKFWVHIAYGIYESLIAYFFGYFIYRETSTSPNGYDSGQEVMGNCVAFLLIICINIVMAVNTYNWTSITIGSLVFTIVVWVGFVFYYASSPSSLTYGIITRLFGEPAFYLITPIYFVLALAPRYIKKYIQVTYLPNDVDIIREVNKYRIPIPDLPDNYEFDDEAYREKKKKKEKRREERRKARELYWKKQKETFQRVVSILTPQNKFNTMNGGGSSSSNTNLNAAYTMDNNSMNSLEEASRLKAPSIMINDQFSSLDDIPPYPPADDNSSQHSTLTKKSKLFPSNVRAPTFASPNTSAGGVSGEEQDAFIYGNDTESAQQKYIYNIMKNQVLMKVLTNRFPKLKIKDILHSTADKQKASNAGIVFMNDEKIVSNTGFCYSQESGMKEIITPSGNENILPLYETMKGGERTEWDNSIPKYKNFRRTRSLNDSFGHQRSDRIETRRYRTYQNNIFSKSVDNFEYQRRMNTSSSYSLKSPTSAQSTQNNFFNGSNSSPISLQRRKGKGKSVEN</sequence>
<feature type="binding site" evidence="16">
    <location>
        <position position="514"/>
    </location>
    <ligand>
        <name>ATP</name>
        <dbReference type="ChEBI" id="CHEBI:30616"/>
    </ligand>
</feature>
<accession>A0A1Y1V5L9</accession>
<feature type="binding site" evidence="16">
    <location>
        <position position="945"/>
    </location>
    <ligand>
        <name>ATP</name>
        <dbReference type="ChEBI" id="CHEBI:30616"/>
    </ligand>
</feature>
<evidence type="ECO:0000256" key="6">
    <source>
        <dbReference type="ARBA" id="ARBA00022723"/>
    </source>
</evidence>
<comment type="cofactor">
    <cofactor evidence="17">
        <name>Mg(2+)</name>
        <dbReference type="ChEBI" id="CHEBI:18420"/>
    </cofactor>
</comment>
<dbReference type="PRINTS" id="PR00119">
    <property type="entry name" value="CATATPASE"/>
</dbReference>
<evidence type="ECO:0000259" key="20">
    <source>
        <dbReference type="Pfam" id="PF16209"/>
    </source>
</evidence>
<comment type="similarity">
    <text evidence="2 18">Belongs to the cation transport ATPase (P-type) (TC 3.A.3) family. Type IV subfamily.</text>
</comment>
<feature type="binding site" evidence="16">
    <location>
        <position position="939"/>
    </location>
    <ligand>
        <name>ATP</name>
        <dbReference type="ChEBI" id="CHEBI:30616"/>
    </ligand>
</feature>
<keyword evidence="11 18" id="KW-1133">Transmembrane helix</keyword>
<feature type="compositionally biased region" description="Polar residues" evidence="19">
    <location>
        <begin position="1582"/>
        <end position="1599"/>
    </location>
</feature>
<dbReference type="Pfam" id="PF16212">
    <property type="entry name" value="PhoLip_ATPase_C"/>
    <property type="match status" value="1"/>
</dbReference>
<dbReference type="SUPFAM" id="SSF81653">
    <property type="entry name" value="Calcium ATPase, transduction domain A"/>
    <property type="match status" value="1"/>
</dbReference>
<keyword evidence="3" id="KW-0813">Transport</keyword>
<feature type="transmembrane region" description="Helical" evidence="18">
    <location>
        <begin position="1023"/>
        <end position="1042"/>
    </location>
</feature>
<dbReference type="GO" id="GO:0005524">
    <property type="term" value="F:ATP binding"/>
    <property type="evidence" value="ECO:0007669"/>
    <property type="project" value="UniProtKB-UniRule"/>
</dbReference>
<dbReference type="GO" id="GO:0045332">
    <property type="term" value="P:phospholipid translocation"/>
    <property type="evidence" value="ECO:0007669"/>
    <property type="project" value="TreeGrafter"/>
</dbReference>
<evidence type="ECO:0000256" key="9">
    <source>
        <dbReference type="ARBA" id="ARBA00022842"/>
    </source>
</evidence>
<feature type="binding site" evidence="16">
    <location>
        <position position="513"/>
    </location>
    <ligand>
        <name>ATP</name>
        <dbReference type="ChEBI" id="CHEBI:30616"/>
    </ligand>
</feature>
<dbReference type="SFLD" id="SFLDF00027">
    <property type="entry name" value="p-type_atpase"/>
    <property type="match status" value="1"/>
</dbReference>
<evidence type="ECO:0000256" key="7">
    <source>
        <dbReference type="ARBA" id="ARBA00022741"/>
    </source>
</evidence>
<dbReference type="GO" id="GO:0016887">
    <property type="term" value="F:ATP hydrolysis activity"/>
    <property type="evidence" value="ECO:0007669"/>
    <property type="project" value="InterPro"/>
</dbReference>
<dbReference type="SUPFAM" id="SSF81660">
    <property type="entry name" value="Metal cation-transporting ATPase, ATP-binding domain N"/>
    <property type="match status" value="1"/>
</dbReference>
<dbReference type="InterPro" id="IPR006539">
    <property type="entry name" value="P-type_ATPase_IV"/>
</dbReference>
<comment type="caution">
    <text evidence="22">The sequence shown here is derived from an EMBL/GenBank/DDBJ whole genome shotgun (WGS) entry which is preliminary data.</text>
</comment>
<reference evidence="22 23" key="2">
    <citation type="submission" date="2016-08" db="EMBL/GenBank/DDBJ databases">
        <title>Pervasive Adenine N6-methylation of Active Genes in Fungi.</title>
        <authorList>
            <consortium name="DOE Joint Genome Institute"/>
            <person name="Mondo S.J."/>
            <person name="Dannebaum R.O."/>
            <person name="Kuo R.C."/>
            <person name="Labutti K."/>
            <person name="Haridas S."/>
            <person name="Kuo A."/>
            <person name="Salamov A."/>
            <person name="Ahrendt S.R."/>
            <person name="Lipzen A."/>
            <person name="Sullivan W."/>
            <person name="Andreopoulos W.B."/>
            <person name="Clum A."/>
            <person name="Lindquist E."/>
            <person name="Daum C."/>
            <person name="Ramamoorthy G.K."/>
            <person name="Gryganskyi A."/>
            <person name="Culley D."/>
            <person name="Magnuson J.K."/>
            <person name="James T.Y."/>
            <person name="O'Malley M.A."/>
            <person name="Stajich J.E."/>
            <person name="Spatafora J.W."/>
            <person name="Visel A."/>
            <person name="Grigoriev I.V."/>
        </authorList>
    </citation>
    <scope>NUCLEOTIDE SEQUENCE [LARGE SCALE GENOMIC DNA]</scope>
    <source>
        <strain evidence="23">finn</strain>
    </source>
</reference>
<feature type="binding site" evidence="17">
    <location>
        <position position="513"/>
    </location>
    <ligand>
        <name>Mg(2+)</name>
        <dbReference type="ChEBI" id="CHEBI:18420"/>
    </ligand>
</feature>
<evidence type="ECO:0000256" key="11">
    <source>
        <dbReference type="ARBA" id="ARBA00022989"/>
    </source>
</evidence>
<evidence type="ECO:0000256" key="8">
    <source>
        <dbReference type="ARBA" id="ARBA00022840"/>
    </source>
</evidence>
<feature type="transmembrane region" description="Helical" evidence="18">
    <location>
        <begin position="396"/>
        <end position="417"/>
    </location>
</feature>
<feature type="transmembrane region" description="Helical" evidence="18">
    <location>
        <begin position="1143"/>
        <end position="1162"/>
    </location>
</feature>
<evidence type="ECO:0000256" key="3">
    <source>
        <dbReference type="ARBA" id="ARBA00022448"/>
    </source>
</evidence>
<feature type="transmembrane region" description="Helical" evidence="18">
    <location>
        <begin position="83"/>
        <end position="101"/>
    </location>
</feature>
<dbReference type="InterPro" id="IPR023298">
    <property type="entry name" value="ATPase_P-typ_TM_dom_sf"/>
</dbReference>